<dbReference type="OrthoDB" id="7699906at2759"/>
<keyword evidence="7" id="KW-1185">Reference proteome</keyword>
<keyword evidence="2" id="KW-0479">Metal-binding</keyword>
<evidence type="ECO:0000256" key="2">
    <source>
        <dbReference type="ARBA" id="ARBA00022723"/>
    </source>
</evidence>
<accession>A0A232EPL3</accession>
<dbReference type="InterPro" id="IPR012337">
    <property type="entry name" value="RNaseH-like_sf"/>
</dbReference>
<dbReference type="EMBL" id="NNAY01002928">
    <property type="protein sequence ID" value="OXU20281.1"/>
    <property type="molecule type" value="Genomic_DNA"/>
</dbReference>
<evidence type="ECO:0000256" key="4">
    <source>
        <dbReference type="ARBA" id="ARBA00022833"/>
    </source>
</evidence>
<gene>
    <name evidence="6" type="ORF">TSAR_005908</name>
</gene>
<dbReference type="PANTHER" id="PTHR46481">
    <property type="entry name" value="ZINC FINGER BED DOMAIN-CONTAINING PROTEIN 4"/>
    <property type="match status" value="1"/>
</dbReference>
<reference evidence="6 7" key="1">
    <citation type="journal article" date="2017" name="Curr. Biol.">
        <title>The Evolution of Venom by Co-option of Single-Copy Genes.</title>
        <authorList>
            <person name="Martinson E.O."/>
            <person name="Mrinalini"/>
            <person name="Kelkar Y.D."/>
            <person name="Chang C.H."/>
            <person name="Werren J.H."/>
        </authorList>
    </citation>
    <scope>NUCLEOTIDE SEQUENCE [LARGE SCALE GENOMIC DNA]</scope>
    <source>
        <strain evidence="6 7">Alberta</strain>
        <tissue evidence="6">Whole body</tissue>
    </source>
</reference>
<comment type="subcellular location">
    <subcellularLocation>
        <location evidence="1">Nucleus</location>
    </subcellularLocation>
</comment>
<dbReference type="Proteomes" id="UP000215335">
    <property type="component" value="Unassembled WGS sequence"/>
</dbReference>
<comment type="caution">
    <text evidence="6">The sequence shown here is derived from an EMBL/GenBank/DDBJ whole genome shotgun (WGS) entry which is preliminary data.</text>
</comment>
<organism evidence="6 7">
    <name type="scientific">Trichomalopsis sarcophagae</name>
    <dbReference type="NCBI Taxonomy" id="543379"/>
    <lineage>
        <taxon>Eukaryota</taxon>
        <taxon>Metazoa</taxon>
        <taxon>Ecdysozoa</taxon>
        <taxon>Arthropoda</taxon>
        <taxon>Hexapoda</taxon>
        <taxon>Insecta</taxon>
        <taxon>Pterygota</taxon>
        <taxon>Neoptera</taxon>
        <taxon>Endopterygota</taxon>
        <taxon>Hymenoptera</taxon>
        <taxon>Apocrita</taxon>
        <taxon>Proctotrupomorpha</taxon>
        <taxon>Chalcidoidea</taxon>
        <taxon>Pteromalidae</taxon>
        <taxon>Pteromalinae</taxon>
        <taxon>Trichomalopsis</taxon>
    </lineage>
</organism>
<dbReference type="SUPFAM" id="SSF53098">
    <property type="entry name" value="Ribonuclease H-like"/>
    <property type="match status" value="1"/>
</dbReference>
<evidence type="ECO:0008006" key="8">
    <source>
        <dbReference type="Google" id="ProtNLM"/>
    </source>
</evidence>
<feature type="non-terminal residue" evidence="6">
    <location>
        <position position="1"/>
    </location>
</feature>
<sequence>HISFHFMIAKDKMPYNTVEKEGFTTFVKYKAPLYKIPSRLTTTKLMKNQHDSISLTADIWTVTLNNQSYLGVTSHYIYDDRYKSIVLCVTELAQQHYTACNIRTWLLDITKEWRINKESIMAIVSDNAANIKKAIIDEFGVEKWLSCLAHTLNLILAKLIIKTIVKYFKQSVSAADALRLTSDLMLIQSVDTRWNSEYDMFERFALLSEKVASILLTCPNGPEMLSISELLTVTEFVELLKPFKDSRTIVSGEKYIIKSQAIPVIKNLKIALIHAK</sequence>
<keyword evidence="5" id="KW-0539">Nucleus</keyword>
<dbReference type="GO" id="GO:0008270">
    <property type="term" value="F:zinc ion binding"/>
    <property type="evidence" value="ECO:0007669"/>
    <property type="project" value="UniProtKB-KW"/>
</dbReference>
<keyword evidence="4" id="KW-0862">Zinc</keyword>
<dbReference type="InterPro" id="IPR052035">
    <property type="entry name" value="ZnF_BED_domain_contain"/>
</dbReference>
<proteinExistence type="predicted"/>
<dbReference type="PANTHER" id="PTHR46481:SF10">
    <property type="entry name" value="ZINC FINGER BED DOMAIN-CONTAINING PROTEIN 39"/>
    <property type="match status" value="1"/>
</dbReference>
<evidence type="ECO:0000313" key="6">
    <source>
        <dbReference type="EMBL" id="OXU20281.1"/>
    </source>
</evidence>
<evidence type="ECO:0000256" key="3">
    <source>
        <dbReference type="ARBA" id="ARBA00022771"/>
    </source>
</evidence>
<dbReference type="STRING" id="543379.A0A232EPL3"/>
<evidence type="ECO:0000313" key="7">
    <source>
        <dbReference type="Proteomes" id="UP000215335"/>
    </source>
</evidence>
<dbReference type="AlphaFoldDB" id="A0A232EPL3"/>
<name>A0A232EPL3_9HYME</name>
<evidence type="ECO:0000256" key="5">
    <source>
        <dbReference type="ARBA" id="ARBA00023242"/>
    </source>
</evidence>
<protein>
    <recommendedName>
        <fullName evidence="8">DUF659 domain-containing protein</fullName>
    </recommendedName>
</protein>
<evidence type="ECO:0000256" key="1">
    <source>
        <dbReference type="ARBA" id="ARBA00004123"/>
    </source>
</evidence>
<keyword evidence="3" id="KW-0863">Zinc-finger</keyword>
<dbReference type="GO" id="GO:0005634">
    <property type="term" value="C:nucleus"/>
    <property type="evidence" value="ECO:0007669"/>
    <property type="project" value="UniProtKB-SubCell"/>
</dbReference>